<feature type="region of interest" description="Disordered" evidence="1">
    <location>
        <begin position="1"/>
        <end position="77"/>
    </location>
</feature>
<dbReference type="AlphaFoldDB" id="A0A2S9J0J2"/>
<dbReference type="Proteomes" id="UP000239711">
    <property type="component" value="Unassembled WGS sequence"/>
</dbReference>
<keyword evidence="3" id="KW-1185">Reference proteome</keyword>
<evidence type="ECO:0000313" key="2">
    <source>
        <dbReference type="EMBL" id="PRD46299.1"/>
    </source>
</evidence>
<dbReference type="OrthoDB" id="9846082at2"/>
<reference evidence="2 3" key="1">
    <citation type="submission" date="2018-02" db="EMBL/GenBank/DDBJ databases">
        <title>The draft genome of Sphingobacterium sp. 5JN-11.</title>
        <authorList>
            <person name="Liu L."/>
            <person name="Li L."/>
            <person name="Liang L."/>
            <person name="Zhang X."/>
            <person name="Wang T."/>
        </authorList>
    </citation>
    <scope>NUCLEOTIDE SEQUENCE [LARGE SCALE GENOMIC DNA]</scope>
    <source>
        <strain evidence="2 3">5JN-11</strain>
    </source>
</reference>
<feature type="compositionally biased region" description="Basic and acidic residues" evidence="1">
    <location>
        <begin position="61"/>
        <end position="77"/>
    </location>
</feature>
<organism evidence="2 3">
    <name type="scientific">Sphingobacterium haloxyli</name>
    <dbReference type="NCBI Taxonomy" id="2100533"/>
    <lineage>
        <taxon>Bacteria</taxon>
        <taxon>Pseudomonadati</taxon>
        <taxon>Bacteroidota</taxon>
        <taxon>Sphingobacteriia</taxon>
        <taxon>Sphingobacteriales</taxon>
        <taxon>Sphingobacteriaceae</taxon>
        <taxon>Sphingobacterium</taxon>
    </lineage>
</organism>
<dbReference type="RefSeq" id="WP_105718032.1">
    <property type="nucleotide sequence ID" value="NZ_PVBQ01000015.1"/>
</dbReference>
<accession>A0A2S9J0J2</accession>
<comment type="caution">
    <text evidence="2">The sequence shown here is derived from an EMBL/GenBank/DDBJ whole genome shotgun (WGS) entry which is preliminary data.</text>
</comment>
<gene>
    <name evidence="2" type="ORF">C5745_16060</name>
</gene>
<evidence type="ECO:0000313" key="3">
    <source>
        <dbReference type="Proteomes" id="UP000239711"/>
    </source>
</evidence>
<proteinExistence type="predicted"/>
<protein>
    <submittedName>
        <fullName evidence="2">Uncharacterized protein</fullName>
    </submittedName>
</protein>
<name>A0A2S9J0J2_9SPHI</name>
<evidence type="ECO:0000256" key="1">
    <source>
        <dbReference type="SAM" id="MobiDB-lite"/>
    </source>
</evidence>
<dbReference type="EMBL" id="PVBQ01000015">
    <property type="protein sequence ID" value="PRD46299.1"/>
    <property type="molecule type" value="Genomic_DNA"/>
</dbReference>
<sequence length="77" mass="8326">MSKGKNARNKAPQGKPSSDRGAGSGLKEVNLDEATAQEMEDKYLDADGQIGENVSTTNDNRNVDKGREEQGKSESRE</sequence>